<evidence type="ECO:0000256" key="1">
    <source>
        <dbReference type="ARBA" id="ARBA00022801"/>
    </source>
</evidence>
<dbReference type="OrthoDB" id="108903at2"/>
<evidence type="ECO:0000256" key="2">
    <source>
        <dbReference type="ARBA" id="ARBA00022825"/>
    </source>
</evidence>
<proteinExistence type="predicted"/>
<dbReference type="SUPFAM" id="SSF82171">
    <property type="entry name" value="DPP6 N-terminal domain-like"/>
    <property type="match status" value="1"/>
</dbReference>
<dbReference type="InterPro" id="IPR011042">
    <property type="entry name" value="6-blade_b-propeller_TolB-like"/>
</dbReference>
<dbReference type="SUPFAM" id="SSF53474">
    <property type="entry name" value="alpha/beta-Hydrolases"/>
    <property type="match status" value="1"/>
</dbReference>
<evidence type="ECO:0000313" key="6">
    <source>
        <dbReference type="Proteomes" id="UP000217265"/>
    </source>
</evidence>
<evidence type="ECO:0000313" key="5">
    <source>
        <dbReference type="EMBL" id="ATC62633.1"/>
    </source>
</evidence>
<feature type="compositionally biased region" description="Basic and acidic residues" evidence="3">
    <location>
        <begin position="192"/>
        <end position="203"/>
    </location>
</feature>
<dbReference type="GO" id="GO:0004252">
    <property type="term" value="F:serine-type endopeptidase activity"/>
    <property type="evidence" value="ECO:0007669"/>
    <property type="project" value="TreeGrafter"/>
</dbReference>
<dbReference type="Gene3D" id="2.120.10.30">
    <property type="entry name" value="TolB, C-terminal domain"/>
    <property type="match status" value="2"/>
</dbReference>
<keyword evidence="6" id="KW-1185">Reference proteome</keyword>
<dbReference type="AlphaFoldDB" id="A0A290Q2J7"/>
<keyword evidence="2" id="KW-0645">Protease</keyword>
<evidence type="ECO:0000259" key="4">
    <source>
        <dbReference type="Pfam" id="PF00326"/>
    </source>
</evidence>
<feature type="domain" description="Peptidase S9 prolyl oligopeptidase catalytic" evidence="4">
    <location>
        <begin position="536"/>
        <end position="743"/>
    </location>
</feature>
<name>A0A290Q2J7_9BACT</name>
<sequence length="745" mass="82345">MCRVRRMPIPMIRLPRAFFSALLFVVLLGPLSAQSPDSLISAKDLLNLKQLGAPAISPDGTRVVYTVRSIEESTANPGEYAYRTRIWMIPLDGIGGPRQLTRGDGSASFPVWHPSGDRIAFVRFEKSVPQIWVLPLGPGGEAFRITAIPNGATHPRWSPDGTKLLFSSTLTLSEVRDEFAQSPNAQTLSAWPDERPGRPKPSHDTATSASDKNETARLNGTREAERRWLDRREAAGNPRVLTRLEFIGDSDLAPEEEFTHLYVAPAEENAAAQLLTPGFLSADGAEWVNLPDGPRVVFSAESPGEIHPDRVLDRALWSVGLDGAAPRTILYTPNFAYTRPTASPDARTIAFLSDDLSLNSYGQTQLGVIAGDGTNRKILTAKIDRNVSRPKWSADGTQVYFTATANGGHPLFRVRADGSADPEVLTGVTNAIRAYDIGATHGIVVLSQAANPYELHRLTLATKEYRLITAHNSEWLRTKSISVPVRRQLTLSDNTKIDSWLIKPTFLEPGKKYPLLVAIHGGPHAMWGPTDAGMWHEFQFFASRGYGILFCNPRGSSGYGQEFQKGSFQNWGPGPASDVLAATDQACTEPWVDKEKLVLSGGSYGGYLAAWIVGHDKRFKAAVAQRGIYDLATFFGEGSAWRLVPYHFGGYPWQPFVRRLLDAQSPLSHAEHIVTPLLIEHGDNDRRTGTAQSEMLFRALKVLNRPVEYVRYPNATHELSRSGDPAQRIDRLLRFDEFFRRFIGE</sequence>
<dbReference type="Gene3D" id="3.40.50.1820">
    <property type="entry name" value="alpha/beta hydrolase"/>
    <property type="match status" value="1"/>
</dbReference>
<dbReference type="GO" id="GO:0006508">
    <property type="term" value="P:proteolysis"/>
    <property type="evidence" value="ECO:0007669"/>
    <property type="project" value="InterPro"/>
</dbReference>
<dbReference type="PANTHER" id="PTHR42776:SF4">
    <property type="entry name" value="ACYLAMINO-ACID-RELEASING ENZYME"/>
    <property type="match status" value="1"/>
</dbReference>
<keyword evidence="1" id="KW-0378">Hydrolase</keyword>
<dbReference type="Pfam" id="PF00326">
    <property type="entry name" value="Peptidase_S9"/>
    <property type="match status" value="1"/>
</dbReference>
<dbReference type="KEGG" id="vbh:CMV30_00855"/>
<feature type="compositionally biased region" description="Basic and acidic residues" evidence="3">
    <location>
        <begin position="211"/>
        <end position="223"/>
    </location>
</feature>
<reference evidence="5 6" key="1">
    <citation type="submission" date="2017-09" db="EMBL/GenBank/DDBJ databases">
        <title>Complete genome sequence of Verrucomicrobial strain HZ-65, isolated from freshwater.</title>
        <authorList>
            <person name="Choi A."/>
        </authorList>
    </citation>
    <scope>NUCLEOTIDE SEQUENCE [LARGE SCALE GENOMIC DNA]</scope>
    <source>
        <strain evidence="5 6">HZ-65</strain>
    </source>
</reference>
<dbReference type="EMBL" id="CP023344">
    <property type="protein sequence ID" value="ATC62633.1"/>
    <property type="molecule type" value="Genomic_DNA"/>
</dbReference>
<dbReference type="PANTHER" id="PTHR42776">
    <property type="entry name" value="SERINE PEPTIDASE S9 FAMILY MEMBER"/>
    <property type="match status" value="1"/>
</dbReference>
<accession>A0A290Q2J7</accession>
<feature type="region of interest" description="Disordered" evidence="3">
    <location>
        <begin position="179"/>
        <end position="223"/>
    </location>
</feature>
<organism evidence="5 6">
    <name type="scientific">Nibricoccus aquaticus</name>
    <dbReference type="NCBI Taxonomy" id="2576891"/>
    <lineage>
        <taxon>Bacteria</taxon>
        <taxon>Pseudomonadati</taxon>
        <taxon>Verrucomicrobiota</taxon>
        <taxon>Opitutia</taxon>
        <taxon>Opitutales</taxon>
        <taxon>Opitutaceae</taxon>
        <taxon>Nibricoccus</taxon>
    </lineage>
</organism>
<evidence type="ECO:0000256" key="3">
    <source>
        <dbReference type="SAM" id="MobiDB-lite"/>
    </source>
</evidence>
<dbReference type="InterPro" id="IPR011659">
    <property type="entry name" value="WD40"/>
</dbReference>
<dbReference type="Proteomes" id="UP000217265">
    <property type="component" value="Chromosome"/>
</dbReference>
<dbReference type="Pfam" id="PF07676">
    <property type="entry name" value="PD40"/>
    <property type="match status" value="4"/>
</dbReference>
<keyword evidence="2" id="KW-0720">Serine protease</keyword>
<dbReference type="InterPro" id="IPR001375">
    <property type="entry name" value="Peptidase_S9_cat"/>
</dbReference>
<gene>
    <name evidence="5" type="ORF">CMV30_00855</name>
</gene>
<dbReference type="InterPro" id="IPR029058">
    <property type="entry name" value="AB_hydrolase_fold"/>
</dbReference>
<protein>
    <submittedName>
        <fullName evidence="5">Peptidase S9</fullName>
    </submittedName>
</protein>